<dbReference type="NCBIfam" id="NF010738">
    <property type="entry name" value="PRK14140.1"/>
    <property type="match status" value="1"/>
</dbReference>
<evidence type="ECO:0000256" key="5">
    <source>
        <dbReference type="ARBA" id="ARBA00023016"/>
    </source>
</evidence>
<dbReference type="SUPFAM" id="SSF58014">
    <property type="entry name" value="Coiled-coil domain of nucleotide exchange factor GrpE"/>
    <property type="match status" value="1"/>
</dbReference>
<keyword evidence="6 10" id="KW-0143">Chaperone</keyword>
<evidence type="ECO:0000256" key="8">
    <source>
        <dbReference type="ARBA" id="ARBA00072274"/>
    </source>
</evidence>
<dbReference type="GO" id="GO:0005829">
    <property type="term" value="C:cytosol"/>
    <property type="evidence" value="ECO:0007669"/>
    <property type="project" value="TreeGrafter"/>
</dbReference>
<dbReference type="InterPro" id="IPR009012">
    <property type="entry name" value="GrpE_head"/>
</dbReference>
<organism evidence="13 14">
    <name type="scientific">Natronincola ferrireducens</name>
    <dbReference type="NCBI Taxonomy" id="393762"/>
    <lineage>
        <taxon>Bacteria</taxon>
        <taxon>Bacillati</taxon>
        <taxon>Bacillota</taxon>
        <taxon>Clostridia</taxon>
        <taxon>Peptostreptococcales</taxon>
        <taxon>Natronincolaceae</taxon>
        <taxon>Natronincola</taxon>
    </lineage>
</organism>
<sequence>MTEEKDRIDTSLTEEAINDKEENREEIHSNKEALQEEMENQRTEEGVETLKKRLEEKEAEGKEYYDRMVRLQADFNNYKKRVEKEKSDIYLYANEKLAADLLNIIDNLERALASQGEENKGNGLYEGIELVQKQMIDTLKKHGIEEIDALNKPFDMNLHHAVMKEEAEAETDQVIEVFQKGYTIHGRILRPAMVKVAQ</sequence>
<evidence type="ECO:0000256" key="6">
    <source>
        <dbReference type="ARBA" id="ARBA00023186"/>
    </source>
</evidence>
<proteinExistence type="inferred from homology"/>
<dbReference type="PANTHER" id="PTHR21237">
    <property type="entry name" value="GRPE PROTEIN"/>
    <property type="match status" value="1"/>
</dbReference>
<dbReference type="HAMAP" id="MF_01151">
    <property type="entry name" value="GrpE"/>
    <property type="match status" value="1"/>
</dbReference>
<dbReference type="GO" id="GO:0000774">
    <property type="term" value="F:adenyl-nucleotide exchange factor activity"/>
    <property type="evidence" value="ECO:0007669"/>
    <property type="project" value="InterPro"/>
</dbReference>
<dbReference type="GO" id="GO:0051087">
    <property type="term" value="F:protein-folding chaperone binding"/>
    <property type="evidence" value="ECO:0007669"/>
    <property type="project" value="InterPro"/>
</dbReference>
<comment type="subcellular location">
    <subcellularLocation>
        <location evidence="1 10">Cytoplasm</location>
    </subcellularLocation>
</comment>
<dbReference type="STRING" id="393762.SAMN05660472_01143"/>
<feature type="compositionally biased region" description="Basic and acidic residues" evidence="12">
    <location>
        <begin position="17"/>
        <end position="56"/>
    </location>
</feature>
<dbReference type="PANTHER" id="PTHR21237:SF23">
    <property type="entry name" value="GRPE PROTEIN HOMOLOG, MITOCHONDRIAL"/>
    <property type="match status" value="1"/>
</dbReference>
<dbReference type="FunFam" id="2.30.22.10:FF:000001">
    <property type="entry name" value="Protein GrpE"/>
    <property type="match status" value="1"/>
</dbReference>
<protein>
    <recommendedName>
        <fullName evidence="8 10">Protein GrpE</fullName>
    </recommendedName>
    <alternativeName>
        <fullName evidence="9 10">HSP-70 cofactor</fullName>
    </alternativeName>
</protein>
<dbReference type="AlphaFoldDB" id="A0A1G9BD83"/>
<dbReference type="SUPFAM" id="SSF51064">
    <property type="entry name" value="Head domain of nucleotide exchange factor GrpE"/>
    <property type="match status" value="1"/>
</dbReference>
<keyword evidence="4 10" id="KW-0963">Cytoplasm</keyword>
<evidence type="ECO:0000256" key="2">
    <source>
        <dbReference type="ARBA" id="ARBA00009054"/>
    </source>
</evidence>
<dbReference type="EMBL" id="FNFP01000002">
    <property type="protein sequence ID" value="SDK37512.1"/>
    <property type="molecule type" value="Genomic_DNA"/>
</dbReference>
<comment type="subunit">
    <text evidence="3 10">Homodimer.</text>
</comment>
<evidence type="ECO:0000256" key="10">
    <source>
        <dbReference type="HAMAP-Rule" id="MF_01151"/>
    </source>
</evidence>
<evidence type="ECO:0000256" key="3">
    <source>
        <dbReference type="ARBA" id="ARBA00011738"/>
    </source>
</evidence>
<evidence type="ECO:0000256" key="1">
    <source>
        <dbReference type="ARBA" id="ARBA00004496"/>
    </source>
</evidence>
<evidence type="ECO:0000256" key="7">
    <source>
        <dbReference type="ARBA" id="ARBA00053401"/>
    </source>
</evidence>
<dbReference type="GO" id="GO:0051082">
    <property type="term" value="F:unfolded protein binding"/>
    <property type="evidence" value="ECO:0007669"/>
    <property type="project" value="TreeGrafter"/>
</dbReference>
<evidence type="ECO:0000256" key="9">
    <source>
        <dbReference type="ARBA" id="ARBA00076414"/>
    </source>
</evidence>
<name>A0A1G9BD83_9FIRM</name>
<dbReference type="Proteomes" id="UP000198718">
    <property type="component" value="Unassembled WGS sequence"/>
</dbReference>
<feature type="region of interest" description="Disordered" evidence="12">
    <location>
        <begin position="1"/>
        <end position="56"/>
    </location>
</feature>
<dbReference type="OrthoDB" id="9812586at2"/>
<evidence type="ECO:0000256" key="11">
    <source>
        <dbReference type="RuleBase" id="RU004478"/>
    </source>
</evidence>
<keyword evidence="14" id="KW-1185">Reference proteome</keyword>
<dbReference type="InterPro" id="IPR000740">
    <property type="entry name" value="GrpE"/>
</dbReference>
<dbReference type="PRINTS" id="PR00773">
    <property type="entry name" value="GRPEPROTEIN"/>
</dbReference>
<dbReference type="Gene3D" id="3.90.20.20">
    <property type="match status" value="1"/>
</dbReference>
<evidence type="ECO:0000256" key="12">
    <source>
        <dbReference type="SAM" id="MobiDB-lite"/>
    </source>
</evidence>
<dbReference type="CDD" id="cd00446">
    <property type="entry name" value="GrpE"/>
    <property type="match status" value="1"/>
</dbReference>
<gene>
    <name evidence="10" type="primary">grpE</name>
    <name evidence="13" type="ORF">SAMN05660472_01143</name>
</gene>
<dbReference type="Gene3D" id="2.30.22.10">
    <property type="entry name" value="Head domain of nucleotide exchange factor GrpE"/>
    <property type="match status" value="1"/>
</dbReference>
<accession>A0A1G9BD83</accession>
<evidence type="ECO:0000313" key="14">
    <source>
        <dbReference type="Proteomes" id="UP000198718"/>
    </source>
</evidence>
<dbReference type="GO" id="GO:0006457">
    <property type="term" value="P:protein folding"/>
    <property type="evidence" value="ECO:0007669"/>
    <property type="project" value="InterPro"/>
</dbReference>
<evidence type="ECO:0000256" key="4">
    <source>
        <dbReference type="ARBA" id="ARBA00022490"/>
    </source>
</evidence>
<dbReference type="Pfam" id="PF01025">
    <property type="entry name" value="GrpE"/>
    <property type="match status" value="1"/>
</dbReference>
<dbReference type="InterPro" id="IPR013805">
    <property type="entry name" value="GrpE_CC"/>
</dbReference>
<evidence type="ECO:0000313" key="13">
    <source>
        <dbReference type="EMBL" id="SDK37512.1"/>
    </source>
</evidence>
<dbReference type="RefSeq" id="WP_090551729.1">
    <property type="nucleotide sequence ID" value="NZ_FNFP01000002.1"/>
</dbReference>
<comment type="similarity">
    <text evidence="2 10 11">Belongs to the GrpE family.</text>
</comment>
<comment type="function">
    <text evidence="7 10">Participates actively in the response to hyperosmotic and heat shock by preventing the aggregation of stress-denatured proteins, in association with DnaK and GrpE. It is the nucleotide exchange factor for DnaK and may function as a thermosensor. Unfolded proteins bind initially to DnaJ; upon interaction with the DnaJ-bound protein, DnaK hydrolyzes its bound ATP, resulting in the formation of a stable complex. GrpE releases ADP from DnaK; ATP binding to DnaK triggers the release of the substrate protein, thus completing the reaction cycle. Several rounds of ATP-dependent interactions between DnaJ, DnaK and GrpE are required for fully efficient folding.</text>
</comment>
<dbReference type="GO" id="GO:0042803">
    <property type="term" value="F:protein homodimerization activity"/>
    <property type="evidence" value="ECO:0007669"/>
    <property type="project" value="InterPro"/>
</dbReference>
<keyword evidence="5 10" id="KW-0346">Stress response</keyword>
<reference evidence="13 14" key="1">
    <citation type="submission" date="2016-10" db="EMBL/GenBank/DDBJ databases">
        <authorList>
            <person name="de Groot N.N."/>
        </authorList>
    </citation>
    <scope>NUCLEOTIDE SEQUENCE [LARGE SCALE GENOMIC DNA]</scope>
    <source>
        <strain evidence="13 14">DSM 18346</strain>
    </source>
</reference>